<sequence>MRRLRLEQTRRSEVRRRPARALAAVAALALAVSGCVTVHGEREVVPGATPDEAAAALAGFVAAFNRADQANDPKLDADRVTGPFGAINQAGLRAKAVTRPDGNPDHRPLVLRDARYLLPRKAGWPRWFVADTDAGRDDGTARAGDRWLVVFVRGGPDASWKAAHLAIVGKDALPALAEEGGDPVAVPADATGLAVAPGKLSAAYAAYLKDGSAGPFAAGAHTDQWRAKRARTAQRPGLATQFIDQAAVDGDFAPLALATKDGGALVFFASRHFERQTAAAGYRPKVGADLKALMKGEVKNTVTKEWVSSQAVLVKPAGTDRDAVAFAGRLQGVVGVRGS</sequence>
<keyword evidence="3" id="KW-1185">Reference proteome</keyword>
<dbReference type="RefSeq" id="WP_189982067.1">
    <property type="nucleotide sequence ID" value="NZ_BMUL01000018.1"/>
</dbReference>
<dbReference type="Pfam" id="PF26366">
    <property type="entry name" value="DUF8094"/>
    <property type="match status" value="1"/>
</dbReference>
<evidence type="ECO:0000259" key="1">
    <source>
        <dbReference type="Pfam" id="PF26366"/>
    </source>
</evidence>
<dbReference type="PROSITE" id="PS51257">
    <property type="entry name" value="PROKAR_LIPOPROTEIN"/>
    <property type="match status" value="1"/>
</dbReference>
<reference evidence="2" key="1">
    <citation type="journal article" date="2014" name="Int. J. Syst. Evol. Microbiol.">
        <title>Complete genome sequence of Corynebacterium casei LMG S-19264T (=DSM 44701T), isolated from a smear-ripened cheese.</title>
        <authorList>
            <consortium name="US DOE Joint Genome Institute (JGI-PGF)"/>
            <person name="Walter F."/>
            <person name="Albersmeier A."/>
            <person name="Kalinowski J."/>
            <person name="Ruckert C."/>
        </authorList>
    </citation>
    <scope>NUCLEOTIDE SEQUENCE</scope>
    <source>
        <strain evidence="2">JCM 4518</strain>
    </source>
</reference>
<proteinExistence type="predicted"/>
<dbReference type="AlphaFoldDB" id="A0A918TBJ6"/>
<organism evidence="2 3">
    <name type="scientific">Streptomyces termitum</name>
    <dbReference type="NCBI Taxonomy" id="67368"/>
    <lineage>
        <taxon>Bacteria</taxon>
        <taxon>Bacillati</taxon>
        <taxon>Actinomycetota</taxon>
        <taxon>Actinomycetes</taxon>
        <taxon>Kitasatosporales</taxon>
        <taxon>Streptomycetaceae</taxon>
        <taxon>Streptomyces</taxon>
    </lineage>
</organism>
<reference evidence="2" key="2">
    <citation type="submission" date="2020-09" db="EMBL/GenBank/DDBJ databases">
        <authorList>
            <person name="Sun Q."/>
            <person name="Ohkuma M."/>
        </authorList>
    </citation>
    <scope>NUCLEOTIDE SEQUENCE</scope>
    <source>
        <strain evidence="2">JCM 4518</strain>
    </source>
</reference>
<keyword evidence="2" id="KW-0449">Lipoprotein</keyword>
<name>A0A918TBJ6_9ACTN</name>
<feature type="domain" description="DUF8094" evidence="1">
    <location>
        <begin position="45"/>
        <end position="335"/>
    </location>
</feature>
<dbReference type="EMBL" id="BMUL01000018">
    <property type="protein sequence ID" value="GHB04181.1"/>
    <property type="molecule type" value="Genomic_DNA"/>
</dbReference>
<dbReference type="Proteomes" id="UP000644020">
    <property type="component" value="Unassembled WGS sequence"/>
</dbReference>
<protein>
    <submittedName>
        <fullName evidence="2">Lipoprotein</fullName>
    </submittedName>
</protein>
<dbReference type="InterPro" id="IPR058407">
    <property type="entry name" value="DUF8094"/>
</dbReference>
<comment type="caution">
    <text evidence="2">The sequence shown here is derived from an EMBL/GenBank/DDBJ whole genome shotgun (WGS) entry which is preliminary data.</text>
</comment>
<evidence type="ECO:0000313" key="2">
    <source>
        <dbReference type="EMBL" id="GHB04181.1"/>
    </source>
</evidence>
<gene>
    <name evidence="2" type="ORF">GCM10010305_54170</name>
</gene>
<accession>A0A918TBJ6</accession>
<evidence type="ECO:0000313" key="3">
    <source>
        <dbReference type="Proteomes" id="UP000644020"/>
    </source>
</evidence>